<dbReference type="InterPro" id="IPR027902">
    <property type="entry name" value="DUF4487"/>
</dbReference>
<name>A0ABD1JRF5_9TELE</name>
<accession>A0ABD1JRF5</accession>
<keyword evidence="4" id="KW-1185">Reference proteome</keyword>
<dbReference type="Proteomes" id="UP001591681">
    <property type="component" value="Unassembled WGS sequence"/>
</dbReference>
<dbReference type="PANTHER" id="PTHR16071">
    <property type="entry name" value="CHROMOSOME 1 OPEN READING FRAME 112"/>
    <property type="match status" value="1"/>
</dbReference>
<protein>
    <submittedName>
        <fullName evidence="3">Uncharacterized protein</fullName>
    </submittedName>
</protein>
<sequence>MSQTTLLEEVEQWSPDICKNELKTVLPKLVSILCRTDSSTEHIRVLRIIMDMFLPHLRLSELEEECFSKVLPKVVKVFDNLMEEISSQVSGLSSQNTELTTSLRNSLQVMIQTLETVAMCVKHVCALEGVSCLSEVRSVPSCVLYLLRNTFQHCKESEVVYSGRLSLVGDLLQALFKEAYTLQKGLIELLDRVSLHEAASKDEVSDIVTVIHNLLDICSIISSLDMALHANTWKFAIKQCVKHQSLVEEHLRHSDIISCLCEDLLGSLSSCLELAEQITQQGLQAHNPEVKLFQKSTKMCRFFANTLVHYVKEFKDFLVTSCPRFHLLFLQIHSKFPPCLSAPSLSPSLAEELRGAVLVAMDALLTQLLAFRPFVESVLAEKQSCGVDTALAHCLLLVSVLAQLSSQPEGALQLWCDGSRFPEETPRLSVFDAVFQSFGRCVLERVFPVRLPGVMLRGQAQGSVSLHQHVCVQLCACVAALPAPQLPQLERSLLCALLQPDVQTALLATDVWCFLARYGSAELCLHHVLLVAQLIKSCPGETPQWNHLSLLLRRMLFLMTPAHQMELLERFPASQEENVGVWGHLLLRSLAPEVRARLERELTAMAASACKDWHRSGCMLGGVDRLNRVLWALRVVVRVEAPEPKCVSSALSILAQLWTRMCASQVQKHGCLRQTLCLVLSLSAGLVKSLEPHTISQAISCLTALLPLTALDDVTLAALEFLAALGSVFIPPDIQPVVLPRLSTVFGALLASDSWLLRQHTLEAFGVFAEVTNHEEVISQGLTSEESKTRVVNFLSKMVAGEEEQAEARLERLRAESATLEAHTHALESGQEPRTRTHTLAQGGQEQQEHTHTAKREDDSQKQTTLEPCPKRARQECLGWEEAKVHLQTAEGALKALQTLGGAIGPQSSPPPQWLLTRLHELQTLIAHISKQVDEVT</sequence>
<feature type="coiled-coil region" evidence="1">
    <location>
        <begin position="796"/>
        <end position="823"/>
    </location>
</feature>
<evidence type="ECO:0000256" key="2">
    <source>
        <dbReference type="SAM" id="MobiDB-lite"/>
    </source>
</evidence>
<keyword evidence="1" id="KW-0175">Coiled coil</keyword>
<organism evidence="3 4">
    <name type="scientific">Coilia grayii</name>
    <name type="common">Gray's grenadier anchovy</name>
    <dbReference type="NCBI Taxonomy" id="363190"/>
    <lineage>
        <taxon>Eukaryota</taxon>
        <taxon>Metazoa</taxon>
        <taxon>Chordata</taxon>
        <taxon>Craniata</taxon>
        <taxon>Vertebrata</taxon>
        <taxon>Euteleostomi</taxon>
        <taxon>Actinopterygii</taxon>
        <taxon>Neopterygii</taxon>
        <taxon>Teleostei</taxon>
        <taxon>Clupei</taxon>
        <taxon>Clupeiformes</taxon>
        <taxon>Clupeoidei</taxon>
        <taxon>Engraulidae</taxon>
        <taxon>Coilinae</taxon>
        <taxon>Coilia</taxon>
    </lineage>
</organism>
<evidence type="ECO:0000313" key="4">
    <source>
        <dbReference type="Proteomes" id="UP001591681"/>
    </source>
</evidence>
<feature type="compositionally biased region" description="Basic and acidic residues" evidence="2">
    <location>
        <begin position="847"/>
        <end position="861"/>
    </location>
</feature>
<feature type="region of interest" description="Disordered" evidence="2">
    <location>
        <begin position="823"/>
        <end position="868"/>
    </location>
</feature>
<evidence type="ECO:0000256" key="1">
    <source>
        <dbReference type="SAM" id="Coils"/>
    </source>
</evidence>
<dbReference type="SUPFAM" id="SSF48371">
    <property type="entry name" value="ARM repeat"/>
    <property type="match status" value="1"/>
</dbReference>
<gene>
    <name evidence="3" type="ORF">ACEWY4_014146</name>
</gene>
<dbReference type="Pfam" id="PF14868">
    <property type="entry name" value="DUF4487"/>
    <property type="match status" value="1"/>
</dbReference>
<proteinExistence type="predicted"/>
<comment type="caution">
    <text evidence="3">The sequence shown here is derived from an EMBL/GenBank/DDBJ whole genome shotgun (WGS) entry which is preliminary data.</text>
</comment>
<dbReference type="AlphaFoldDB" id="A0ABD1JRF5"/>
<dbReference type="InterPro" id="IPR016024">
    <property type="entry name" value="ARM-type_fold"/>
</dbReference>
<feature type="compositionally biased region" description="Basic and acidic residues" evidence="2">
    <location>
        <begin position="823"/>
        <end position="835"/>
    </location>
</feature>
<dbReference type="PANTHER" id="PTHR16071:SF2">
    <property type="entry name" value="FIGNL1-INTERACTING REGULATOR OF RECOMBINATION AND MITOSIS"/>
    <property type="match status" value="1"/>
</dbReference>
<evidence type="ECO:0000313" key="3">
    <source>
        <dbReference type="EMBL" id="KAL2089458.1"/>
    </source>
</evidence>
<dbReference type="EMBL" id="JBHFQA010000012">
    <property type="protein sequence ID" value="KAL2089458.1"/>
    <property type="molecule type" value="Genomic_DNA"/>
</dbReference>
<reference evidence="3 4" key="1">
    <citation type="submission" date="2024-09" db="EMBL/GenBank/DDBJ databases">
        <title>A chromosome-level genome assembly of Gray's grenadier anchovy, Coilia grayii.</title>
        <authorList>
            <person name="Fu Z."/>
        </authorList>
    </citation>
    <scope>NUCLEOTIDE SEQUENCE [LARGE SCALE GENOMIC DNA]</scope>
    <source>
        <strain evidence="3">G4</strain>
        <tissue evidence="3">Muscle</tissue>
    </source>
</reference>